<comment type="caution">
    <text evidence="1">The sequence shown here is derived from an EMBL/GenBank/DDBJ whole genome shotgun (WGS) entry which is preliminary data.</text>
</comment>
<evidence type="ECO:0000313" key="1">
    <source>
        <dbReference type="EMBL" id="MDQ0150579.1"/>
    </source>
</evidence>
<dbReference type="RefSeq" id="WP_307487308.1">
    <property type="nucleotide sequence ID" value="NZ_JAUSUF010000010.1"/>
</dbReference>
<accession>A0ABT9UWD9</accession>
<organism evidence="1 2">
    <name type="scientific">Eubacterium multiforme</name>
    <dbReference type="NCBI Taxonomy" id="83339"/>
    <lineage>
        <taxon>Bacteria</taxon>
        <taxon>Bacillati</taxon>
        <taxon>Bacillota</taxon>
        <taxon>Clostridia</taxon>
        <taxon>Eubacteriales</taxon>
        <taxon>Eubacteriaceae</taxon>
        <taxon>Eubacterium</taxon>
    </lineage>
</organism>
<evidence type="ECO:0000313" key="2">
    <source>
        <dbReference type="Proteomes" id="UP001228504"/>
    </source>
</evidence>
<gene>
    <name evidence="1" type="ORF">J2S18_002527</name>
</gene>
<dbReference type="EMBL" id="JAUSUF010000010">
    <property type="protein sequence ID" value="MDQ0150579.1"/>
    <property type="molecule type" value="Genomic_DNA"/>
</dbReference>
<keyword evidence="2" id="KW-1185">Reference proteome</keyword>
<sequence length="68" mass="8002">MDIIKFDVISKDMAEIVVNINSKEFIGIYKILNNDVNIEGYELSQDNKLILVEMCKEKFRKYENNITN</sequence>
<dbReference type="Proteomes" id="UP001228504">
    <property type="component" value="Unassembled WGS sequence"/>
</dbReference>
<name>A0ABT9UWD9_9FIRM</name>
<protein>
    <submittedName>
        <fullName evidence="1">Uncharacterized protein</fullName>
    </submittedName>
</protein>
<reference evidence="1 2" key="1">
    <citation type="submission" date="2023-07" db="EMBL/GenBank/DDBJ databases">
        <title>Genomic Encyclopedia of Type Strains, Phase IV (KMG-IV): sequencing the most valuable type-strain genomes for metagenomic binning, comparative biology and taxonomic classification.</title>
        <authorList>
            <person name="Goeker M."/>
        </authorList>
    </citation>
    <scope>NUCLEOTIDE SEQUENCE [LARGE SCALE GENOMIC DNA]</scope>
    <source>
        <strain evidence="1 2">DSM 20694</strain>
    </source>
</reference>
<proteinExistence type="predicted"/>